<keyword evidence="2" id="KW-1185">Reference proteome</keyword>
<evidence type="ECO:0000313" key="1">
    <source>
        <dbReference type="EMBL" id="KAG6942230.1"/>
    </source>
</evidence>
<name>A0A8J5IB79_9STRA</name>
<gene>
    <name evidence="1" type="ORF">JG688_00018248</name>
</gene>
<protein>
    <recommendedName>
        <fullName evidence="3">Pentacotripeptide-repeat region of PRORP domain-containing protein</fullName>
    </recommendedName>
</protein>
<dbReference type="EMBL" id="JAENGY010003203">
    <property type="protein sequence ID" value="KAG6942230.1"/>
    <property type="molecule type" value="Genomic_DNA"/>
</dbReference>
<sequence length="278" mass="31491">MRQDECKTEPSFCIAALVAEAKLEQSDQITTKGKHQAKLGRVRDVLDYTQAHSTDGATIYQKILVLLRDSGSYDQVLSVFENLRDSRCLQDDSLYGIVVTAMIKWKKRDLVLKLLDDMDKSNVPLRLFTEVAVTAAPTNQQQLILEILDYIHKHHTAVDFSPVYTSAIRAAVKVNEFDFVLTILRKTRSSGLDASGEYTHIFMSFKKAKQYEYLLRVFEECDNVATSTICNAAVVAAVHLEKRGVVLEICGEMISRDITSREVYSFPLKTARWVRNTT</sequence>
<organism evidence="1 2">
    <name type="scientific">Phytophthora aleatoria</name>
    <dbReference type="NCBI Taxonomy" id="2496075"/>
    <lineage>
        <taxon>Eukaryota</taxon>
        <taxon>Sar</taxon>
        <taxon>Stramenopiles</taxon>
        <taxon>Oomycota</taxon>
        <taxon>Peronosporomycetes</taxon>
        <taxon>Peronosporales</taxon>
        <taxon>Peronosporaceae</taxon>
        <taxon>Phytophthora</taxon>
    </lineage>
</organism>
<evidence type="ECO:0000313" key="2">
    <source>
        <dbReference type="Proteomes" id="UP000709295"/>
    </source>
</evidence>
<accession>A0A8J5IB79</accession>
<dbReference type="Proteomes" id="UP000709295">
    <property type="component" value="Unassembled WGS sequence"/>
</dbReference>
<dbReference type="AlphaFoldDB" id="A0A8J5IB79"/>
<proteinExistence type="predicted"/>
<reference evidence="1" key="1">
    <citation type="submission" date="2021-01" db="EMBL/GenBank/DDBJ databases">
        <title>Phytophthora aleatoria, a newly-described species from Pinus radiata is distinct from Phytophthora cactorum isolates based on comparative genomics.</title>
        <authorList>
            <person name="Mcdougal R."/>
            <person name="Panda P."/>
            <person name="Williams N."/>
            <person name="Studholme D.J."/>
        </authorList>
    </citation>
    <scope>NUCLEOTIDE SEQUENCE</scope>
    <source>
        <strain evidence="1">NZFS 4037</strain>
    </source>
</reference>
<comment type="caution">
    <text evidence="1">The sequence shown here is derived from an EMBL/GenBank/DDBJ whole genome shotgun (WGS) entry which is preliminary data.</text>
</comment>
<evidence type="ECO:0008006" key="3">
    <source>
        <dbReference type="Google" id="ProtNLM"/>
    </source>
</evidence>